<comment type="caution">
    <text evidence="9">The sequence shown here is derived from an EMBL/GenBank/DDBJ whole genome shotgun (WGS) entry which is preliminary data.</text>
</comment>
<feature type="domain" description="Gram-positive pilin subunit D1 N-terminal" evidence="8">
    <location>
        <begin position="41"/>
        <end position="193"/>
    </location>
</feature>
<dbReference type="NCBIfam" id="TIGR04226">
    <property type="entry name" value="RrgB_K2N_iso_D2"/>
    <property type="match status" value="1"/>
</dbReference>
<feature type="transmembrane region" description="Helical" evidence="5">
    <location>
        <begin position="506"/>
        <end position="524"/>
    </location>
</feature>
<dbReference type="NCBIfam" id="TIGR01167">
    <property type="entry name" value="LPXTG_anchor"/>
    <property type="match status" value="1"/>
</dbReference>
<keyword evidence="1" id="KW-0134">Cell wall</keyword>
<dbReference type="InterPro" id="IPR032364">
    <property type="entry name" value="GramPos_pilinD1_N"/>
</dbReference>
<dbReference type="InterPro" id="IPR019931">
    <property type="entry name" value="LPXTG_anchor"/>
</dbReference>
<keyword evidence="10" id="KW-1185">Reference proteome</keyword>
<dbReference type="Proteomes" id="UP001157161">
    <property type="component" value="Unassembled WGS sequence"/>
</dbReference>
<evidence type="ECO:0000256" key="3">
    <source>
        <dbReference type="ARBA" id="ARBA00022729"/>
    </source>
</evidence>
<dbReference type="AlphaFoldDB" id="A0AA37XHY4"/>
<dbReference type="InterPro" id="IPR048052">
    <property type="entry name" value="FM1-like"/>
</dbReference>
<evidence type="ECO:0000259" key="8">
    <source>
        <dbReference type="Pfam" id="PF16555"/>
    </source>
</evidence>
<dbReference type="NCBIfam" id="NF033902">
    <property type="entry name" value="iso_D2_wall_anc"/>
    <property type="match status" value="1"/>
</dbReference>
<name>A0AA37XHY4_9MICO</name>
<accession>A0AA37XHY4</accession>
<dbReference type="PROSITE" id="PS51318">
    <property type="entry name" value="TAT"/>
    <property type="match status" value="1"/>
</dbReference>
<evidence type="ECO:0000256" key="2">
    <source>
        <dbReference type="ARBA" id="ARBA00022525"/>
    </source>
</evidence>
<protein>
    <recommendedName>
        <fullName evidence="11">Isopeptide-forming domain-containing fimbrial protein</fullName>
    </recommendedName>
</protein>
<reference evidence="9" key="2">
    <citation type="submission" date="2023-02" db="EMBL/GenBank/DDBJ databases">
        <authorList>
            <person name="Sun Q."/>
            <person name="Mori K."/>
        </authorList>
    </citation>
    <scope>NUCLEOTIDE SEQUENCE</scope>
    <source>
        <strain evidence="9">NBRC 112290</strain>
    </source>
</reference>
<evidence type="ECO:0000256" key="6">
    <source>
        <dbReference type="SAM" id="SignalP"/>
    </source>
</evidence>
<dbReference type="Pfam" id="PF16555">
    <property type="entry name" value="GramPos_pilinD1"/>
    <property type="match status" value="1"/>
</dbReference>
<evidence type="ECO:0008006" key="11">
    <source>
        <dbReference type="Google" id="ProtNLM"/>
    </source>
</evidence>
<dbReference type="InterPro" id="IPR026466">
    <property type="entry name" value="Fim_isopep_form_D2_dom"/>
</dbReference>
<evidence type="ECO:0000313" key="9">
    <source>
        <dbReference type="EMBL" id="GMA33304.1"/>
    </source>
</evidence>
<proteinExistence type="predicted"/>
<evidence type="ECO:0000256" key="1">
    <source>
        <dbReference type="ARBA" id="ARBA00022512"/>
    </source>
</evidence>
<feature type="signal peptide" evidence="6">
    <location>
        <begin position="1"/>
        <end position="30"/>
    </location>
</feature>
<keyword evidence="4" id="KW-0572">Peptidoglycan-anchor</keyword>
<evidence type="ECO:0000256" key="5">
    <source>
        <dbReference type="SAM" id="Phobius"/>
    </source>
</evidence>
<keyword evidence="2" id="KW-0964">Secreted</keyword>
<dbReference type="GO" id="GO:0005975">
    <property type="term" value="P:carbohydrate metabolic process"/>
    <property type="evidence" value="ECO:0007669"/>
    <property type="project" value="UniProtKB-ARBA"/>
</dbReference>
<dbReference type="InterPro" id="IPR006311">
    <property type="entry name" value="TAT_signal"/>
</dbReference>
<reference evidence="9" key="1">
    <citation type="journal article" date="2014" name="Int. J. Syst. Evol. Microbiol.">
        <title>Complete genome sequence of Corynebacterium casei LMG S-19264T (=DSM 44701T), isolated from a smear-ripened cheese.</title>
        <authorList>
            <consortium name="US DOE Joint Genome Institute (JGI-PGF)"/>
            <person name="Walter F."/>
            <person name="Albersmeier A."/>
            <person name="Kalinowski J."/>
            <person name="Ruckert C."/>
        </authorList>
    </citation>
    <scope>NUCLEOTIDE SEQUENCE</scope>
    <source>
        <strain evidence="9">NBRC 112290</strain>
    </source>
</reference>
<feature type="domain" description="Gram-positive cocci surface proteins LPxTG" evidence="7">
    <location>
        <begin position="492"/>
        <end position="531"/>
    </location>
</feature>
<keyword evidence="3 6" id="KW-0732">Signal</keyword>
<dbReference type="InterPro" id="IPR013783">
    <property type="entry name" value="Ig-like_fold"/>
</dbReference>
<dbReference type="Gene3D" id="2.60.40.10">
    <property type="entry name" value="Immunoglobulins"/>
    <property type="match status" value="2"/>
</dbReference>
<evidence type="ECO:0000256" key="4">
    <source>
        <dbReference type="ARBA" id="ARBA00023088"/>
    </source>
</evidence>
<evidence type="ECO:0000313" key="10">
    <source>
        <dbReference type="Proteomes" id="UP001157161"/>
    </source>
</evidence>
<organism evidence="9 10">
    <name type="scientific">Litorihabitans aurantiacus</name>
    <dbReference type="NCBI Taxonomy" id="1930061"/>
    <lineage>
        <taxon>Bacteria</taxon>
        <taxon>Bacillati</taxon>
        <taxon>Actinomycetota</taxon>
        <taxon>Actinomycetes</taxon>
        <taxon>Micrococcales</taxon>
        <taxon>Beutenbergiaceae</taxon>
        <taxon>Litorihabitans</taxon>
    </lineage>
</organism>
<gene>
    <name evidence="9" type="ORF">GCM10025875_32960</name>
</gene>
<keyword evidence="5" id="KW-1133">Transmembrane helix</keyword>
<keyword evidence="5" id="KW-0472">Membrane</keyword>
<dbReference type="Pfam" id="PF00746">
    <property type="entry name" value="Gram_pos_anchor"/>
    <property type="match status" value="1"/>
</dbReference>
<dbReference type="EMBL" id="BSUM01000001">
    <property type="protein sequence ID" value="GMA33304.1"/>
    <property type="molecule type" value="Genomic_DNA"/>
</dbReference>
<feature type="chain" id="PRO_5041471317" description="Isopeptide-forming domain-containing fimbrial protein" evidence="6">
    <location>
        <begin position="31"/>
        <end position="536"/>
    </location>
</feature>
<sequence length="536" mass="55058">MTTRVRRRRALAAGLVGGLLLALGAGTAAAAPVIAPGTLGSLTVHKYEQPDVPTGLPNDGSELTDPIPGAEPLNGAQFTLYRVTGIDLTTNAGWVAAEALERTFDPATVRSGDGATVVGDYPIVQQGDPVTTAGEGTAVFANLPIALYLVVETGTPAGFSPAASFMVTVPLTQTDPGTQEQGWDYDVHVYPKNPAFTASKTVTDAVDQDPATEGYQIRYEILGDIPAQGMDRYVVIDTLHESLTYAPDATHSDIIVSVTGGAASVPLDFGVHYAVDLPTPGAGVTTQDVAIDVNTAGLAVIRAAGDASASARVSVSILVTVDSIAEITNVAQVFPSQAAVNGAPTLTPGVESKWGDVTIVKSSSTGTSALGGAEFELFYTTGPSWDGTTVVAPGGPATATAAVQLTIDGETVFPTAGNGRVTLGPLRYSDLSDGGAVTPGDPGYRHYWLREVTPLAGHELLAAPVGFTVIDASTSTSVPTRVEMPIVNVASNAGFTLPFTGGVGTVWFSVAGVLLLAGATLVLARQRSRRRRVSFA</sequence>
<evidence type="ECO:0000259" key="7">
    <source>
        <dbReference type="Pfam" id="PF00746"/>
    </source>
</evidence>
<dbReference type="Gene3D" id="2.60.40.740">
    <property type="match status" value="1"/>
</dbReference>
<keyword evidence="5" id="KW-0812">Transmembrane</keyword>